<dbReference type="KEGG" id="pib:BBD41_00730"/>
<protein>
    <recommendedName>
        <fullName evidence="2">DUF4179 domain-containing protein</fullName>
    </recommendedName>
</protein>
<dbReference type="Gene3D" id="2.60.40.1630">
    <property type="entry name" value="bacillus anthracis domain"/>
    <property type="match status" value="1"/>
</dbReference>
<evidence type="ECO:0000313" key="3">
    <source>
        <dbReference type="EMBL" id="ANY71228.1"/>
    </source>
</evidence>
<name>A0A1B2DU42_9BACL</name>
<dbReference type="RefSeq" id="WP_099476385.1">
    <property type="nucleotide sequence ID" value="NZ_CP016809.1"/>
</dbReference>
<dbReference type="InterPro" id="IPR025436">
    <property type="entry name" value="DUF4179"/>
</dbReference>
<accession>A0A1B2DU42</accession>
<dbReference type="Pfam" id="PF13786">
    <property type="entry name" value="DUF4179"/>
    <property type="match status" value="1"/>
</dbReference>
<feature type="domain" description="DUF4179" evidence="2">
    <location>
        <begin position="51"/>
        <end position="135"/>
    </location>
</feature>
<proteinExistence type="predicted"/>
<dbReference type="AlphaFoldDB" id="A0A1B2DU42"/>
<keyword evidence="1" id="KW-1133">Transmembrane helix</keyword>
<reference evidence="3" key="1">
    <citation type="submission" date="2016-08" db="EMBL/GenBank/DDBJ databases">
        <title>Complete Genome Seqeunce of Paenibacillus sp. nov. IHBB 9852 from high altitute lake of Indian trans-Himalayas.</title>
        <authorList>
            <person name="Kiran S."/>
            <person name="Swarnkar M.K."/>
            <person name="Rana A."/>
            <person name="Tewari R."/>
            <person name="Gulati A."/>
        </authorList>
    </citation>
    <scope>NUCLEOTIDE SEQUENCE [LARGE SCALE GENOMIC DNA]</scope>
    <source>
        <strain evidence="3">IHBB 9852</strain>
    </source>
</reference>
<gene>
    <name evidence="3" type="ORF">BBD41_00730</name>
</gene>
<keyword evidence="1" id="KW-0812">Transmembrane</keyword>
<evidence type="ECO:0000259" key="2">
    <source>
        <dbReference type="Pfam" id="PF13786"/>
    </source>
</evidence>
<organism evidence="3">
    <name type="scientific">Paenibacillus ihbetae</name>
    <dbReference type="NCBI Taxonomy" id="1870820"/>
    <lineage>
        <taxon>Bacteria</taxon>
        <taxon>Bacillati</taxon>
        <taxon>Bacillota</taxon>
        <taxon>Bacilli</taxon>
        <taxon>Bacillales</taxon>
        <taxon>Paenibacillaceae</taxon>
        <taxon>Paenibacillus</taxon>
    </lineage>
</organism>
<evidence type="ECO:0000256" key="1">
    <source>
        <dbReference type="SAM" id="Phobius"/>
    </source>
</evidence>
<keyword evidence="1" id="KW-0472">Membrane</keyword>
<dbReference type="EMBL" id="CP016809">
    <property type="protein sequence ID" value="ANY71228.1"/>
    <property type="molecule type" value="Genomic_DNA"/>
</dbReference>
<sequence length="490" mass="56681">MNYHDPIDRELRQFFKSKTQDLVIPDTVQLAVENTLSSLPKRKKMNGNPLKRWRWVAVVIALLFVLGTVSIFTVPTFAEMLRSLFAKDNPDIGLLRAQELGLVHNPHVKVKDGGYTLVIDEAVADPTRVTLALQLFDRKGNHDRDKLVLIEPNNIMIKDDNGNAVGSMYDMGRTNDFYYMVAFFSEPLQTDKITIEGNIKVLGHQDEPSIEGNWDFSFHIDMKEANKQTQIEELSGSYTTPNGMTVTLKRLTKMVQGVRFEMETELDDTAMARSPGDLWEKQMLSFHFETLEGEELHSVNPRKWGYMDSLMTSDHRVIGKGRMRWSYTFKYLPEDEPYLFILDGYSVAERDGSRISFKPSELRRPEVFKILNDRYELVRASLEKSLSGDDTYETTVSFYGELENEMRHENWRAYDSGGKQYDITIRGSYSNINTSADNWREGRIGMGDRITHQPNEFRITGLYQIPEELTLVREVVDKRYIDTDWSVRLK</sequence>
<feature type="transmembrane region" description="Helical" evidence="1">
    <location>
        <begin position="53"/>
        <end position="74"/>
    </location>
</feature>